<sequence length="211" mass="23472">MARCYRGQINLKGDYTVVLIYLFTGNIVILIVLKESANLQKLVRVLHMQQLADSGAHAIASDSATPAAANDIATYAAAVISDHSTHITVSNSATPAATVTLLQMLLQLQFHQGATATKMNLTQQRVKKLQAVNLALNYFWCNHNKIGNSSRRTRLRKSKTERDWIRKGEIRKTLRKVYLKPGSTDKCTRKAKCWVSILLDIQQPITSITGP</sequence>
<keyword evidence="1" id="KW-0472">Membrane</keyword>
<dbReference type="AlphaFoldDB" id="A0AAV3Y2L1"/>
<proteinExistence type="predicted"/>
<dbReference type="EMBL" id="BLXT01000407">
    <property type="protein sequence ID" value="GFN76705.1"/>
    <property type="molecule type" value="Genomic_DNA"/>
</dbReference>
<gene>
    <name evidence="2" type="ORF">PoB_000321100</name>
</gene>
<evidence type="ECO:0000256" key="1">
    <source>
        <dbReference type="SAM" id="Phobius"/>
    </source>
</evidence>
<reference evidence="2 3" key="1">
    <citation type="journal article" date="2021" name="Elife">
        <title>Chloroplast acquisition without the gene transfer in kleptoplastic sea slugs, Plakobranchus ocellatus.</title>
        <authorList>
            <person name="Maeda T."/>
            <person name="Takahashi S."/>
            <person name="Yoshida T."/>
            <person name="Shimamura S."/>
            <person name="Takaki Y."/>
            <person name="Nagai Y."/>
            <person name="Toyoda A."/>
            <person name="Suzuki Y."/>
            <person name="Arimoto A."/>
            <person name="Ishii H."/>
            <person name="Satoh N."/>
            <person name="Nishiyama T."/>
            <person name="Hasebe M."/>
            <person name="Maruyama T."/>
            <person name="Minagawa J."/>
            <person name="Obokata J."/>
            <person name="Shigenobu S."/>
        </authorList>
    </citation>
    <scope>NUCLEOTIDE SEQUENCE [LARGE SCALE GENOMIC DNA]</scope>
</reference>
<evidence type="ECO:0000313" key="2">
    <source>
        <dbReference type="EMBL" id="GFN76705.1"/>
    </source>
</evidence>
<comment type="caution">
    <text evidence="2">The sequence shown here is derived from an EMBL/GenBank/DDBJ whole genome shotgun (WGS) entry which is preliminary data.</text>
</comment>
<dbReference type="Proteomes" id="UP000735302">
    <property type="component" value="Unassembled WGS sequence"/>
</dbReference>
<evidence type="ECO:0000313" key="3">
    <source>
        <dbReference type="Proteomes" id="UP000735302"/>
    </source>
</evidence>
<feature type="transmembrane region" description="Helical" evidence="1">
    <location>
        <begin position="15"/>
        <end position="33"/>
    </location>
</feature>
<accession>A0AAV3Y2L1</accession>
<protein>
    <submittedName>
        <fullName evidence="2">Uncharacterized protein</fullName>
    </submittedName>
</protein>
<name>A0AAV3Y2L1_9GAST</name>
<organism evidence="2 3">
    <name type="scientific">Plakobranchus ocellatus</name>
    <dbReference type="NCBI Taxonomy" id="259542"/>
    <lineage>
        <taxon>Eukaryota</taxon>
        <taxon>Metazoa</taxon>
        <taxon>Spiralia</taxon>
        <taxon>Lophotrochozoa</taxon>
        <taxon>Mollusca</taxon>
        <taxon>Gastropoda</taxon>
        <taxon>Heterobranchia</taxon>
        <taxon>Euthyneura</taxon>
        <taxon>Panpulmonata</taxon>
        <taxon>Sacoglossa</taxon>
        <taxon>Placobranchoidea</taxon>
        <taxon>Plakobranchidae</taxon>
        <taxon>Plakobranchus</taxon>
    </lineage>
</organism>
<keyword evidence="3" id="KW-1185">Reference proteome</keyword>
<keyword evidence="1" id="KW-1133">Transmembrane helix</keyword>
<keyword evidence="1" id="KW-0812">Transmembrane</keyword>